<comment type="similarity">
    <text evidence="1">Belongs to the short-chain dehydrogenases/reductases (SDR) family.</text>
</comment>
<dbReference type="STRING" id="1182542.W9XWE8"/>
<dbReference type="Gene3D" id="3.40.50.720">
    <property type="entry name" value="NAD(P)-binding Rossmann-like Domain"/>
    <property type="match status" value="1"/>
</dbReference>
<keyword evidence="4" id="KW-1185">Reference proteome</keyword>
<dbReference type="GeneID" id="19169642"/>
<evidence type="ECO:0008006" key="5">
    <source>
        <dbReference type="Google" id="ProtNLM"/>
    </source>
</evidence>
<evidence type="ECO:0000256" key="2">
    <source>
        <dbReference type="ARBA" id="ARBA00023002"/>
    </source>
</evidence>
<dbReference type="InterPro" id="IPR002347">
    <property type="entry name" value="SDR_fam"/>
</dbReference>
<dbReference type="Pfam" id="PF00106">
    <property type="entry name" value="adh_short"/>
    <property type="match status" value="1"/>
</dbReference>
<sequence length="346" mass="38739">MSEEFPIELQFGKTLRTIFYSQFFCPPPYPSQSFANQTVIVTGSNVGLGFEAARHFYRLNCTKLILAVRTVAKGQTAKEDIVRSVKHRTDADAIEVWSLDLTSTKSTLAFAERVKKELTRVDVLVENAGIISHKWTLCEGFEQGIQVNVINTLLLGMSLLPKLRETKDRFADSYPHLVIVTSEALRFTKFKQINDPDIYQSLNDESRFDGFDGYCISKLIEVLFIRELVNQLDPSQSSTPPVIIDLVNPGMSYSSFARDASLPVRIVDRIVHWIAARSTEVGSRTLVHGASAQPDSHGEYMSDGQNQAVEKWIYGEVGSRAQRKVFEQTMKVLETRNPGIGKAAGL</sequence>
<proteinExistence type="inferred from homology"/>
<dbReference type="AlphaFoldDB" id="W9XWE8"/>
<keyword evidence="2" id="KW-0560">Oxidoreductase</keyword>
<dbReference type="InterPro" id="IPR036291">
    <property type="entry name" value="NAD(P)-bd_dom_sf"/>
</dbReference>
<reference evidence="3 4" key="1">
    <citation type="submission" date="2013-03" db="EMBL/GenBank/DDBJ databases">
        <title>The Genome Sequence of Capronia epimyces CBS 606.96.</title>
        <authorList>
            <consortium name="The Broad Institute Genomics Platform"/>
            <person name="Cuomo C."/>
            <person name="de Hoog S."/>
            <person name="Gorbushina A."/>
            <person name="Walker B."/>
            <person name="Young S.K."/>
            <person name="Zeng Q."/>
            <person name="Gargeya S."/>
            <person name="Fitzgerald M."/>
            <person name="Haas B."/>
            <person name="Abouelleil A."/>
            <person name="Allen A.W."/>
            <person name="Alvarado L."/>
            <person name="Arachchi H.M."/>
            <person name="Berlin A.M."/>
            <person name="Chapman S.B."/>
            <person name="Gainer-Dewar J."/>
            <person name="Goldberg J."/>
            <person name="Griggs A."/>
            <person name="Gujja S."/>
            <person name="Hansen M."/>
            <person name="Howarth C."/>
            <person name="Imamovic A."/>
            <person name="Ireland A."/>
            <person name="Larimer J."/>
            <person name="McCowan C."/>
            <person name="Murphy C."/>
            <person name="Pearson M."/>
            <person name="Poon T.W."/>
            <person name="Priest M."/>
            <person name="Roberts A."/>
            <person name="Saif S."/>
            <person name="Shea T."/>
            <person name="Sisk P."/>
            <person name="Sykes S."/>
            <person name="Wortman J."/>
            <person name="Nusbaum C."/>
            <person name="Birren B."/>
        </authorList>
    </citation>
    <scope>NUCLEOTIDE SEQUENCE [LARGE SCALE GENOMIC DNA]</scope>
    <source>
        <strain evidence="3 4">CBS 606.96</strain>
    </source>
</reference>
<dbReference type="SUPFAM" id="SSF51735">
    <property type="entry name" value="NAD(P)-binding Rossmann-fold domains"/>
    <property type="match status" value="1"/>
</dbReference>
<evidence type="ECO:0000313" key="3">
    <source>
        <dbReference type="EMBL" id="EXJ84857.1"/>
    </source>
</evidence>
<gene>
    <name evidence="3" type="ORF">A1O3_05532</name>
</gene>
<dbReference type="GO" id="GO:0016491">
    <property type="term" value="F:oxidoreductase activity"/>
    <property type="evidence" value="ECO:0007669"/>
    <property type="project" value="UniProtKB-KW"/>
</dbReference>
<name>W9XWE8_9EURO</name>
<dbReference type="HOGENOM" id="CLU_010194_44_4_1"/>
<dbReference type="RefSeq" id="XP_007733842.1">
    <property type="nucleotide sequence ID" value="XM_007735652.1"/>
</dbReference>
<dbReference type="PANTHER" id="PTHR43157:SF31">
    <property type="entry name" value="PHOSPHATIDYLINOSITOL-GLYCAN BIOSYNTHESIS CLASS F PROTEIN"/>
    <property type="match status" value="1"/>
</dbReference>
<organism evidence="3 4">
    <name type="scientific">Capronia epimyces CBS 606.96</name>
    <dbReference type="NCBI Taxonomy" id="1182542"/>
    <lineage>
        <taxon>Eukaryota</taxon>
        <taxon>Fungi</taxon>
        <taxon>Dikarya</taxon>
        <taxon>Ascomycota</taxon>
        <taxon>Pezizomycotina</taxon>
        <taxon>Eurotiomycetes</taxon>
        <taxon>Chaetothyriomycetidae</taxon>
        <taxon>Chaetothyriales</taxon>
        <taxon>Herpotrichiellaceae</taxon>
        <taxon>Capronia</taxon>
    </lineage>
</organism>
<dbReference type="eggNOG" id="KOG1208">
    <property type="taxonomic scope" value="Eukaryota"/>
</dbReference>
<dbReference type="Proteomes" id="UP000019478">
    <property type="component" value="Unassembled WGS sequence"/>
</dbReference>
<accession>W9XWE8</accession>
<protein>
    <recommendedName>
        <fullName evidence="5">Alcohol dehydrogenase</fullName>
    </recommendedName>
</protein>
<dbReference type="PRINTS" id="PR00081">
    <property type="entry name" value="GDHRDH"/>
</dbReference>
<dbReference type="OrthoDB" id="542013at2759"/>
<dbReference type="PANTHER" id="PTHR43157">
    <property type="entry name" value="PHOSPHATIDYLINOSITOL-GLYCAN BIOSYNTHESIS CLASS F PROTEIN-RELATED"/>
    <property type="match status" value="1"/>
</dbReference>
<dbReference type="EMBL" id="AMGY01000004">
    <property type="protein sequence ID" value="EXJ84857.1"/>
    <property type="molecule type" value="Genomic_DNA"/>
</dbReference>
<evidence type="ECO:0000256" key="1">
    <source>
        <dbReference type="ARBA" id="ARBA00006484"/>
    </source>
</evidence>
<comment type="caution">
    <text evidence="3">The sequence shown here is derived from an EMBL/GenBank/DDBJ whole genome shotgun (WGS) entry which is preliminary data.</text>
</comment>
<evidence type="ECO:0000313" key="4">
    <source>
        <dbReference type="Proteomes" id="UP000019478"/>
    </source>
</evidence>